<reference evidence="2" key="1">
    <citation type="journal article" date="2019" name="Int. J. Syst. Evol. Microbiol.">
        <title>The Global Catalogue of Microorganisms (GCM) 10K type strain sequencing project: providing services to taxonomists for standard genome sequencing and annotation.</title>
        <authorList>
            <consortium name="The Broad Institute Genomics Platform"/>
            <consortium name="The Broad Institute Genome Sequencing Center for Infectious Disease"/>
            <person name="Wu L."/>
            <person name="Ma J."/>
        </authorList>
    </citation>
    <scope>NUCLEOTIDE SEQUENCE [LARGE SCALE GENOMIC DNA]</scope>
    <source>
        <strain evidence="2">KCTC 42866</strain>
    </source>
</reference>
<evidence type="ECO:0000313" key="1">
    <source>
        <dbReference type="EMBL" id="MFD2581942.1"/>
    </source>
</evidence>
<dbReference type="EMBL" id="JBHULL010000005">
    <property type="protein sequence ID" value="MFD2581942.1"/>
    <property type="molecule type" value="Genomic_DNA"/>
</dbReference>
<organism evidence="1 2">
    <name type="scientific">Pedobacter vanadiisoli</name>
    <dbReference type="NCBI Taxonomy" id="1761975"/>
    <lineage>
        <taxon>Bacteria</taxon>
        <taxon>Pseudomonadati</taxon>
        <taxon>Bacteroidota</taxon>
        <taxon>Sphingobacteriia</taxon>
        <taxon>Sphingobacteriales</taxon>
        <taxon>Sphingobacteriaceae</taxon>
        <taxon>Pedobacter</taxon>
    </lineage>
</organism>
<keyword evidence="1" id="KW-0540">Nuclease</keyword>
<protein>
    <submittedName>
        <fullName evidence="1">Endonuclease V</fullName>
    </submittedName>
</protein>
<evidence type="ECO:0000313" key="2">
    <source>
        <dbReference type="Proteomes" id="UP001597461"/>
    </source>
</evidence>
<keyword evidence="1" id="KW-0255">Endonuclease</keyword>
<dbReference type="Pfam" id="PF04493">
    <property type="entry name" value="Endonuclease_5"/>
    <property type="match status" value="1"/>
</dbReference>
<keyword evidence="2" id="KW-1185">Reference proteome</keyword>
<sequence>MILSFDSYYYDNKAKTVCLAFENWTTTNDFSVYYEILEDIEEYIPGEFYKRELPCILSLLKKIKFKKIDVIVVDGFVFLDDNNRLGLGGHLYKQLEEKVPIIGVAKTNFASLVNNKRELKRGESKNPLFITSIGLDPDKAVEYIGSMAGDYRIPKLLQHLDSLTKQKNCD</sequence>
<gene>
    <name evidence="1" type="ORF">ACFSR6_05530</name>
</gene>
<accession>A0ABW5MFN5</accession>
<comment type="caution">
    <text evidence="1">The sequence shown here is derived from an EMBL/GenBank/DDBJ whole genome shotgun (WGS) entry which is preliminary data.</text>
</comment>
<proteinExistence type="predicted"/>
<dbReference type="InterPro" id="IPR007581">
    <property type="entry name" value="Endonuclease-V"/>
</dbReference>
<keyword evidence="1" id="KW-0378">Hydrolase</keyword>
<dbReference type="Proteomes" id="UP001597461">
    <property type="component" value="Unassembled WGS sequence"/>
</dbReference>
<dbReference type="GO" id="GO:0004519">
    <property type="term" value="F:endonuclease activity"/>
    <property type="evidence" value="ECO:0007669"/>
    <property type="project" value="UniProtKB-KW"/>
</dbReference>
<dbReference type="RefSeq" id="WP_379076051.1">
    <property type="nucleotide sequence ID" value="NZ_JBHULL010000005.1"/>
</dbReference>
<dbReference type="Gene3D" id="3.30.2170.10">
    <property type="entry name" value="archaeoglobus fulgidus dsm 4304 superfamily"/>
    <property type="match status" value="1"/>
</dbReference>
<name>A0ABW5MFN5_9SPHI</name>